<protein>
    <recommendedName>
        <fullName evidence="4">Big-1 domain-containing protein</fullName>
    </recommendedName>
</protein>
<dbReference type="EMBL" id="BJCL01000003">
    <property type="protein sequence ID" value="GCL62719.1"/>
    <property type="molecule type" value="Genomic_DNA"/>
</dbReference>
<proteinExistence type="predicted"/>
<evidence type="ECO:0000313" key="2">
    <source>
        <dbReference type="EMBL" id="GCL62719.1"/>
    </source>
</evidence>
<evidence type="ECO:0000313" key="3">
    <source>
        <dbReference type="Proteomes" id="UP000301751"/>
    </source>
</evidence>
<keyword evidence="3" id="KW-1185">Reference proteome</keyword>
<feature type="signal peptide" evidence="1">
    <location>
        <begin position="1"/>
        <end position="23"/>
    </location>
</feature>
<reference evidence="3" key="1">
    <citation type="submission" date="2019-03" db="EMBL/GenBank/DDBJ databases">
        <title>Aquabacterium pictum sp.nov., the first bacteriochlorophyll a-containing freshwater bacterium in the genus Aquabacterium of the class Betaproteobacteria.</title>
        <authorList>
            <person name="Hirose S."/>
            <person name="Tank M."/>
            <person name="Hara E."/>
            <person name="Tamaki H."/>
            <person name="Takaichi S."/>
            <person name="Haruta S."/>
            <person name="Hanada S."/>
        </authorList>
    </citation>
    <scope>NUCLEOTIDE SEQUENCE [LARGE SCALE GENOMIC DNA]</scope>
    <source>
        <strain evidence="3">W35</strain>
    </source>
</reference>
<comment type="caution">
    <text evidence="2">The sequence shown here is derived from an EMBL/GenBank/DDBJ whole genome shotgun (WGS) entry which is preliminary data.</text>
</comment>
<evidence type="ECO:0008006" key="4">
    <source>
        <dbReference type="Google" id="ProtNLM"/>
    </source>
</evidence>
<sequence length="104" mass="10028">MALVLLAAAAATAGAQTPAAVLAGPSVIKLAETATVSGNGLPANSAVTVVVTAPGGAKASFGAVTDPQGRVSHRVAANASGRWEVAVHSSAGAELARTTINFLP</sequence>
<gene>
    <name evidence="2" type="ORF">AQPW35_18000</name>
</gene>
<organism evidence="2 3">
    <name type="scientific">Pseudaquabacterium pictum</name>
    <dbReference type="NCBI Taxonomy" id="2315236"/>
    <lineage>
        <taxon>Bacteria</taxon>
        <taxon>Pseudomonadati</taxon>
        <taxon>Pseudomonadota</taxon>
        <taxon>Betaproteobacteria</taxon>
        <taxon>Burkholderiales</taxon>
        <taxon>Sphaerotilaceae</taxon>
        <taxon>Pseudaquabacterium</taxon>
    </lineage>
</organism>
<dbReference type="Proteomes" id="UP000301751">
    <property type="component" value="Unassembled WGS sequence"/>
</dbReference>
<keyword evidence="1" id="KW-0732">Signal</keyword>
<name>A0A480ALX1_9BURK</name>
<evidence type="ECO:0000256" key="1">
    <source>
        <dbReference type="SAM" id="SignalP"/>
    </source>
</evidence>
<feature type="chain" id="PRO_5019858352" description="Big-1 domain-containing protein" evidence="1">
    <location>
        <begin position="24"/>
        <end position="104"/>
    </location>
</feature>
<accession>A0A480ALX1</accession>
<dbReference type="AlphaFoldDB" id="A0A480ALX1"/>